<dbReference type="InterPro" id="IPR008253">
    <property type="entry name" value="Marvel"/>
</dbReference>
<evidence type="ECO:0000256" key="3">
    <source>
        <dbReference type="ARBA" id="ARBA00022989"/>
    </source>
</evidence>
<feature type="transmembrane region" description="Helical" evidence="5">
    <location>
        <begin position="123"/>
        <end position="147"/>
    </location>
</feature>
<name>A0ABR3GN88_9PEZI</name>
<evidence type="ECO:0000256" key="2">
    <source>
        <dbReference type="ARBA" id="ARBA00022692"/>
    </source>
</evidence>
<comment type="caution">
    <text evidence="7">The sequence shown here is derived from an EMBL/GenBank/DDBJ whole genome shotgun (WGS) entry which is preliminary data.</text>
</comment>
<evidence type="ECO:0000256" key="1">
    <source>
        <dbReference type="ARBA" id="ARBA00004141"/>
    </source>
</evidence>
<evidence type="ECO:0000256" key="5">
    <source>
        <dbReference type="SAM" id="Phobius"/>
    </source>
</evidence>
<organism evidence="7 8">
    <name type="scientific">Discina gigas</name>
    <dbReference type="NCBI Taxonomy" id="1032678"/>
    <lineage>
        <taxon>Eukaryota</taxon>
        <taxon>Fungi</taxon>
        <taxon>Dikarya</taxon>
        <taxon>Ascomycota</taxon>
        <taxon>Pezizomycotina</taxon>
        <taxon>Pezizomycetes</taxon>
        <taxon>Pezizales</taxon>
        <taxon>Discinaceae</taxon>
        <taxon>Discina</taxon>
    </lineage>
</organism>
<dbReference type="Pfam" id="PF01284">
    <property type="entry name" value="MARVEL"/>
    <property type="match status" value="1"/>
</dbReference>
<keyword evidence="2 5" id="KW-0812">Transmembrane</keyword>
<protein>
    <recommendedName>
        <fullName evidence="6">MARVEL domain-containing protein</fullName>
    </recommendedName>
</protein>
<proteinExistence type="predicted"/>
<dbReference type="EMBL" id="JBBBZM010000035">
    <property type="protein sequence ID" value="KAL0637380.1"/>
    <property type="molecule type" value="Genomic_DNA"/>
</dbReference>
<dbReference type="PANTHER" id="PTHR42083">
    <property type="entry name" value="MARVEL DOMAIN-CONTAINING PROTEIN"/>
    <property type="match status" value="1"/>
</dbReference>
<accession>A0ABR3GN88</accession>
<sequence length="163" mass="18087">MVLKTKAHQSSRPGGLVGVILRTALRVIQMIIALVIAGIYGQNLREAHSAGEPADSRWVFAEVVAGLSTITAIVYLVPMVKSVKFFAWDAVLFLFWLILFGIFGKMYLSEDCEGSSKCESMKVAVWFDMLGMIFWFSSTVGGAYMFWKERHSSSLYTGRGSVV</sequence>
<feature type="transmembrane region" description="Helical" evidence="5">
    <location>
        <begin position="20"/>
        <end position="40"/>
    </location>
</feature>
<evidence type="ECO:0000313" key="8">
    <source>
        <dbReference type="Proteomes" id="UP001447188"/>
    </source>
</evidence>
<evidence type="ECO:0000313" key="7">
    <source>
        <dbReference type="EMBL" id="KAL0637380.1"/>
    </source>
</evidence>
<comment type="subcellular location">
    <subcellularLocation>
        <location evidence="1">Membrane</location>
        <topology evidence="1">Multi-pass membrane protein</topology>
    </subcellularLocation>
</comment>
<keyword evidence="3 5" id="KW-1133">Transmembrane helix</keyword>
<feature type="domain" description="MARVEL" evidence="6">
    <location>
        <begin position="22"/>
        <end position="139"/>
    </location>
</feature>
<feature type="transmembrane region" description="Helical" evidence="5">
    <location>
        <begin position="60"/>
        <end position="78"/>
    </location>
</feature>
<evidence type="ECO:0000256" key="4">
    <source>
        <dbReference type="ARBA" id="ARBA00023136"/>
    </source>
</evidence>
<evidence type="ECO:0000259" key="6">
    <source>
        <dbReference type="Pfam" id="PF01284"/>
    </source>
</evidence>
<reference evidence="7 8" key="1">
    <citation type="submission" date="2024-02" db="EMBL/GenBank/DDBJ databases">
        <title>Discinaceae phylogenomics.</title>
        <authorList>
            <person name="Dirks A.C."/>
            <person name="James T.Y."/>
        </authorList>
    </citation>
    <scope>NUCLEOTIDE SEQUENCE [LARGE SCALE GENOMIC DNA]</scope>
    <source>
        <strain evidence="7 8">ACD0624</strain>
    </source>
</reference>
<feature type="transmembrane region" description="Helical" evidence="5">
    <location>
        <begin position="85"/>
        <end position="103"/>
    </location>
</feature>
<keyword evidence="4 5" id="KW-0472">Membrane</keyword>
<dbReference type="Proteomes" id="UP001447188">
    <property type="component" value="Unassembled WGS sequence"/>
</dbReference>
<dbReference type="PANTHER" id="PTHR42083:SF1">
    <property type="entry name" value="MARVEL DOMAIN-CONTAINING PROTEIN"/>
    <property type="match status" value="1"/>
</dbReference>
<keyword evidence="8" id="KW-1185">Reference proteome</keyword>
<gene>
    <name evidence="7" type="ORF">Q9L58_003583</name>
</gene>